<accession>A0ABQ8SRU6</accession>
<organism evidence="1 2">
    <name type="scientific">Periplaneta americana</name>
    <name type="common">American cockroach</name>
    <name type="synonym">Blatta americana</name>
    <dbReference type="NCBI Taxonomy" id="6978"/>
    <lineage>
        <taxon>Eukaryota</taxon>
        <taxon>Metazoa</taxon>
        <taxon>Ecdysozoa</taxon>
        <taxon>Arthropoda</taxon>
        <taxon>Hexapoda</taxon>
        <taxon>Insecta</taxon>
        <taxon>Pterygota</taxon>
        <taxon>Neoptera</taxon>
        <taxon>Polyneoptera</taxon>
        <taxon>Dictyoptera</taxon>
        <taxon>Blattodea</taxon>
        <taxon>Blattoidea</taxon>
        <taxon>Blattidae</taxon>
        <taxon>Blattinae</taxon>
        <taxon>Periplaneta</taxon>
    </lineage>
</organism>
<evidence type="ECO:0000313" key="2">
    <source>
        <dbReference type="Proteomes" id="UP001148838"/>
    </source>
</evidence>
<dbReference type="EMBL" id="JAJSOF020000023">
    <property type="protein sequence ID" value="KAJ4436445.1"/>
    <property type="molecule type" value="Genomic_DNA"/>
</dbReference>
<gene>
    <name evidence="1" type="ORF">ANN_19078</name>
</gene>
<sequence length="122" mass="13261">MKDVVTSIDGRTACVREAKCAFECETVYQDINIIHVHYLSLSKAIKDLETCGAPLHKSLQLIDNTISSLNAVPGETGEKTISKLSAVLDSNPGLKKIQSINEYISGIQQSLPEECSEQSLPV</sequence>
<keyword evidence="2" id="KW-1185">Reference proteome</keyword>
<name>A0ABQ8SRU6_PERAM</name>
<reference evidence="1 2" key="1">
    <citation type="journal article" date="2022" name="Allergy">
        <title>Genome assembly and annotation of Periplaneta americana reveal a comprehensive cockroach allergen profile.</title>
        <authorList>
            <person name="Wang L."/>
            <person name="Xiong Q."/>
            <person name="Saelim N."/>
            <person name="Wang L."/>
            <person name="Nong W."/>
            <person name="Wan A.T."/>
            <person name="Shi M."/>
            <person name="Liu X."/>
            <person name="Cao Q."/>
            <person name="Hui J.H.L."/>
            <person name="Sookrung N."/>
            <person name="Leung T.F."/>
            <person name="Tungtrongchitr A."/>
            <person name="Tsui S.K.W."/>
        </authorList>
    </citation>
    <scope>NUCLEOTIDE SEQUENCE [LARGE SCALE GENOMIC DNA]</scope>
    <source>
        <strain evidence="1">PWHHKU_190912</strain>
    </source>
</reference>
<comment type="caution">
    <text evidence="1">The sequence shown here is derived from an EMBL/GenBank/DDBJ whole genome shotgun (WGS) entry which is preliminary data.</text>
</comment>
<evidence type="ECO:0000313" key="1">
    <source>
        <dbReference type="EMBL" id="KAJ4436445.1"/>
    </source>
</evidence>
<dbReference type="Proteomes" id="UP001148838">
    <property type="component" value="Unassembled WGS sequence"/>
</dbReference>
<protein>
    <submittedName>
        <fullName evidence="1">Uncharacterized protein</fullName>
    </submittedName>
</protein>
<proteinExistence type="predicted"/>